<evidence type="ECO:0000256" key="7">
    <source>
        <dbReference type="SAM" id="Phobius"/>
    </source>
</evidence>
<keyword evidence="4 5" id="KW-0694">RNA-binding</keyword>
<feature type="transmembrane region" description="Helical" evidence="7">
    <location>
        <begin position="34"/>
        <end position="51"/>
    </location>
</feature>
<keyword evidence="2 5" id="KW-0378">Hydrolase</keyword>
<keyword evidence="7" id="KW-0812">Transmembrane</keyword>
<evidence type="ECO:0000313" key="10">
    <source>
        <dbReference type="EMBL" id="CRG97524.1"/>
    </source>
</evidence>
<evidence type="ECO:0000256" key="4">
    <source>
        <dbReference type="ARBA" id="ARBA00022884"/>
    </source>
</evidence>
<feature type="compositionally biased region" description="Basic and acidic residues" evidence="6">
    <location>
        <begin position="332"/>
        <end position="346"/>
    </location>
</feature>
<dbReference type="InterPro" id="IPR027417">
    <property type="entry name" value="P-loop_NTPase"/>
</dbReference>
<dbReference type="Proteomes" id="UP000220797">
    <property type="component" value="Unassembled WGS sequence"/>
</dbReference>
<dbReference type="PANTHER" id="PTHR24031">
    <property type="entry name" value="RNA HELICASE"/>
    <property type="match status" value="1"/>
</dbReference>
<dbReference type="Pfam" id="PF00271">
    <property type="entry name" value="Helicase_C"/>
    <property type="match status" value="1"/>
</dbReference>
<dbReference type="InterPro" id="IPR001650">
    <property type="entry name" value="Helicase_C-like"/>
</dbReference>
<dbReference type="GO" id="GO:0005524">
    <property type="term" value="F:ATP binding"/>
    <property type="evidence" value="ECO:0007669"/>
    <property type="project" value="UniProtKB-UniRule"/>
</dbReference>
<dbReference type="GeneID" id="39733630"/>
<keyword evidence="3 5" id="KW-0067">ATP-binding</keyword>
<evidence type="ECO:0000259" key="8">
    <source>
        <dbReference type="PROSITE" id="PS51192"/>
    </source>
</evidence>
<keyword evidence="5 10" id="KW-0347">Helicase</keyword>
<dbReference type="OrthoDB" id="10256233at2759"/>
<dbReference type="GO" id="GO:0016787">
    <property type="term" value="F:hydrolase activity"/>
    <property type="evidence" value="ECO:0007669"/>
    <property type="project" value="UniProtKB-KW"/>
</dbReference>
<proteinExistence type="inferred from homology"/>
<dbReference type="EMBL" id="CVMV01000110">
    <property type="protein sequence ID" value="CRG97524.1"/>
    <property type="molecule type" value="Genomic_DNA"/>
</dbReference>
<dbReference type="OMA" id="YTPFSEK"/>
<keyword evidence="1 5" id="KW-0547">Nucleotide-binding</keyword>
<feature type="domain" description="Helicase C-terminal" evidence="9">
    <location>
        <begin position="589"/>
        <end position="763"/>
    </location>
</feature>
<keyword evidence="11" id="KW-1185">Reference proteome</keyword>
<gene>
    <name evidence="10" type="ORF">PGAL8A_00509700</name>
</gene>
<evidence type="ECO:0000256" key="1">
    <source>
        <dbReference type="ARBA" id="ARBA00022741"/>
    </source>
</evidence>
<comment type="catalytic activity">
    <reaction evidence="5">
        <text>ATP + H2O = ADP + phosphate + H(+)</text>
        <dbReference type="Rhea" id="RHEA:13065"/>
        <dbReference type="ChEBI" id="CHEBI:15377"/>
        <dbReference type="ChEBI" id="CHEBI:15378"/>
        <dbReference type="ChEBI" id="CHEBI:30616"/>
        <dbReference type="ChEBI" id="CHEBI:43474"/>
        <dbReference type="ChEBI" id="CHEBI:456216"/>
        <dbReference type="EC" id="3.6.4.13"/>
    </reaction>
</comment>
<evidence type="ECO:0000256" key="5">
    <source>
        <dbReference type="RuleBase" id="RU365068"/>
    </source>
</evidence>
<dbReference type="VEuPathDB" id="PlasmoDB:PGAL8A_00509700"/>
<evidence type="ECO:0000256" key="3">
    <source>
        <dbReference type="ARBA" id="ARBA00022840"/>
    </source>
</evidence>
<comment type="caution">
    <text evidence="10">The sequence shown here is derived from an EMBL/GenBank/DDBJ whole genome shotgun (WGS) entry which is preliminary data.</text>
</comment>
<evidence type="ECO:0000256" key="2">
    <source>
        <dbReference type="ARBA" id="ARBA00022801"/>
    </source>
</evidence>
<dbReference type="GO" id="GO:0003724">
    <property type="term" value="F:RNA helicase activity"/>
    <property type="evidence" value="ECO:0007669"/>
    <property type="project" value="UniProtKB-EC"/>
</dbReference>
<evidence type="ECO:0000259" key="9">
    <source>
        <dbReference type="PROSITE" id="PS51194"/>
    </source>
</evidence>
<dbReference type="InterPro" id="IPR014001">
    <property type="entry name" value="Helicase_ATP-bd"/>
</dbReference>
<evidence type="ECO:0000256" key="6">
    <source>
        <dbReference type="SAM" id="MobiDB-lite"/>
    </source>
</evidence>
<dbReference type="RefSeq" id="XP_028530325.1">
    <property type="nucleotide sequence ID" value="XM_028673920.1"/>
</dbReference>
<dbReference type="EC" id="3.6.4.13" evidence="5"/>
<dbReference type="GO" id="GO:0003723">
    <property type="term" value="F:RNA binding"/>
    <property type="evidence" value="ECO:0007669"/>
    <property type="project" value="UniProtKB-UniRule"/>
</dbReference>
<dbReference type="SUPFAM" id="SSF52540">
    <property type="entry name" value="P-loop containing nucleoside triphosphate hydrolases"/>
    <property type="match status" value="2"/>
</dbReference>
<keyword evidence="7" id="KW-1133">Transmembrane helix</keyword>
<accession>A0A1J1GY88</accession>
<name>A0A1J1GY88_PLAGA</name>
<sequence length="789" mass="95029">MYLYKYIFMENYIIEFFFLLKFFIFNFSRTKKYYFYKYIIFLFYLKNLLYAKKWENNKKGNFLFLRNINVKKEKILLKNDRNVNNISLLKERYRKGNKNIVFIEKGVNDENKIYYVKDCLNKNVKEIKYISDLQKSFIYLIERNNNMLLHAKTSSGKTTICLFYFILKFYYNCEFIFYEDIEREKYMNNEYFEDSLYGINNYKKPFPKNKLMHIPYSERYSEISDIKENKDILMEKKSNIKLKNEKILILCSSKELCVQISQNILSFINNKNSNIIKLFIDKQCEYNKEGKDIKKEKEKNEEENYNFKVESTEHNQISNPLKKMNKNINSENNEKGTNKRKINENSRSDINNNLKINKELIINNMLKEKNELKNVLFLIGTPICFKNYLLNLEKENLKEFLKSIKYIFFDEIDKLFPSLKKHNLIRSKDNIKKKTAYLILETIMYINKKNLIFIGCSSTLNRELHRKIFKLLSLNRNNSKKKIFLLREKNNLLKTENNRDNNPIKINSFNFDEKTKNKLNENDEKYTKKENTLENNQINEIGESDSNAFDFNNYINNENVFQKYVIKVRIPNSIYHFYYVINNELFENRIKETYKIIEHFSQQKILILIKNGYSLMKMKQILEEKNIFCILLHEKLQISLKENNKHLNKLCSNYEEIKNIKEISTNEKKEFINKFPVIISSFDSIRGFHINNLDIVLLCNKPKNINEYIHLCGRVGRRNKIGYSIMLENEKNINIVKKWLVNIEVNFNNLILNNSSVKQEKVVDEEKTRNKNDLNYLVSNVLEELKEDI</sequence>
<keyword evidence="7" id="KW-0472">Membrane</keyword>
<evidence type="ECO:0000313" key="11">
    <source>
        <dbReference type="Proteomes" id="UP000220797"/>
    </source>
</evidence>
<dbReference type="PROSITE" id="PS51194">
    <property type="entry name" value="HELICASE_CTER"/>
    <property type="match status" value="1"/>
</dbReference>
<dbReference type="AlphaFoldDB" id="A0A1J1GY88"/>
<feature type="domain" description="Helicase ATP-binding" evidence="8">
    <location>
        <begin position="138"/>
        <end position="478"/>
    </location>
</feature>
<comment type="domain">
    <text evidence="5">The Q motif is unique to and characteristic of the DEAD box family of RNA helicases and controls ATP binding and hydrolysis.</text>
</comment>
<organism evidence="10 11">
    <name type="scientific">Plasmodium gallinaceum</name>
    <dbReference type="NCBI Taxonomy" id="5849"/>
    <lineage>
        <taxon>Eukaryota</taxon>
        <taxon>Sar</taxon>
        <taxon>Alveolata</taxon>
        <taxon>Apicomplexa</taxon>
        <taxon>Aconoidasida</taxon>
        <taxon>Haemosporida</taxon>
        <taxon>Plasmodiidae</taxon>
        <taxon>Plasmodium</taxon>
        <taxon>Plasmodium (Haemamoeba)</taxon>
    </lineage>
</organism>
<comment type="similarity">
    <text evidence="5">Belongs to the DEAD box helicase family.</text>
</comment>
<protein>
    <recommendedName>
        <fullName evidence="5">ATP-dependent RNA helicase</fullName>
        <ecNumber evidence="5">3.6.4.13</ecNumber>
    </recommendedName>
</protein>
<dbReference type="Gene3D" id="3.40.50.300">
    <property type="entry name" value="P-loop containing nucleotide triphosphate hydrolases"/>
    <property type="match status" value="2"/>
</dbReference>
<feature type="region of interest" description="Disordered" evidence="6">
    <location>
        <begin position="323"/>
        <end position="346"/>
    </location>
</feature>
<reference evidence="10" key="1">
    <citation type="submission" date="2015-04" db="EMBL/GenBank/DDBJ databases">
        <authorList>
            <consortium name="Pathogen Informatics"/>
        </authorList>
    </citation>
    <scope>NUCLEOTIDE SEQUENCE [LARGE SCALE GENOMIC DNA]</scope>
    <source>
        <strain evidence="10">8A</strain>
    </source>
</reference>
<comment type="function">
    <text evidence="5">RNA helicase.</text>
</comment>
<dbReference type="SMART" id="SM00487">
    <property type="entry name" value="DEXDc"/>
    <property type="match status" value="1"/>
</dbReference>
<feature type="transmembrane region" description="Helical" evidence="7">
    <location>
        <begin position="12"/>
        <end position="28"/>
    </location>
</feature>
<dbReference type="PROSITE" id="PS51192">
    <property type="entry name" value="HELICASE_ATP_BIND_1"/>
    <property type="match status" value="1"/>
</dbReference>